<evidence type="ECO:0000313" key="2">
    <source>
        <dbReference type="Proteomes" id="UP000000724"/>
    </source>
</evidence>
<dbReference type="KEGG" id="pcs:N7525_005571"/>
<sequence length="403" mass="46234">MPFRKLRKSLKRLFSFKARRVVPPNGNDNLPQVTETERASKVSQVPSLETLPAELRRHILLIVEIDSLKALVQASPIYFHQYQLDRKTILCGSLEATLGNALADAYAVQMSSSSKLAPPNNPEEAEDILQYYHTILAQTSLNPLHKLLSMEEARSMVKFHCSIVQPLMQCFVKRTSSNLTKTKGVEIGETFSKTGCISLIPRIEECLSRTNDTQLMWAFYRFQYCCNVYCLESYDSVSLNSRIATPARILNYFLYQLRPCSASCLLYFYDECRQIFAHDLCKRSPGIDHQPRRRDDNTHSEWVSFDSENWRHCGLKNTTFSSESKDNSDGLLTTPILRGLELLHLVNSRIKNDEDLIMVKFCMIQRFCGIPGRNNLDFDDFLRRKLVPHVDCTDPFAGALIQR</sequence>
<dbReference type="RefSeq" id="XP_002564688.1">
    <property type="nucleotide sequence ID" value="XM_002564642.1"/>
</dbReference>
<dbReference type="OrthoDB" id="4357552at2759"/>
<protein>
    <submittedName>
        <fullName evidence="1">Pc22g06600 protein</fullName>
    </submittedName>
</protein>
<reference evidence="1 2" key="1">
    <citation type="journal article" date="2008" name="Nat. Biotechnol.">
        <title>Genome sequencing and analysis of the filamentous fungus Penicillium chrysogenum.</title>
        <authorList>
            <person name="van den Berg M.A."/>
            <person name="Albang R."/>
            <person name="Albermann K."/>
            <person name="Badger J.H."/>
            <person name="Daran J.-M."/>
            <person name="Driessen A.J.M."/>
            <person name="Garcia-Estrada C."/>
            <person name="Fedorova N.D."/>
            <person name="Harris D.M."/>
            <person name="Heijne W.H.M."/>
            <person name="Joardar V.S."/>
            <person name="Kiel J.A.K.W."/>
            <person name="Kovalchuk A."/>
            <person name="Martin J.F."/>
            <person name="Nierman W.C."/>
            <person name="Nijland J.G."/>
            <person name="Pronk J.T."/>
            <person name="Roubos J.A."/>
            <person name="van der Klei I.J."/>
            <person name="van Peij N.N.M.E."/>
            <person name="Veenhuis M."/>
            <person name="von Doehren H."/>
            <person name="Wagner C."/>
            <person name="Wortman J.R."/>
            <person name="Bovenberg R.A.L."/>
        </authorList>
    </citation>
    <scope>NUCLEOTIDE SEQUENCE [LARGE SCALE GENOMIC DNA]</scope>
    <source>
        <strain evidence="2">ATCC 28089 / DSM 1075 / NRRL 1951 / Wisconsin 54-1255</strain>
    </source>
</reference>
<dbReference type="BioCyc" id="PCHR:PC22G06600-MONOMER"/>
<name>B6HPV0_PENRW</name>
<accession>B6HPV0</accession>
<dbReference type="GeneID" id="8315239"/>
<evidence type="ECO:0000313" key="1">
    <source>
        <dbReference type="EMBL" id="CAP97948.1"/>
    </source>
</evidence>
<dbReference type="eggNOG" id="ENOG502SIM7">
    <property type="taxonomic scope" value="Eukaryota"/>
</dbReference>
<dbReference type="VEuPathDB" id="FungiDB:PCH_Pc22g06600"/>
<dbReference type="OMA" id="YYHTILA"/>
<dbReference type="AlphaFoldDB" id="B6HPV0"/>
<keyword evidence="2" id="KW-1185">Reference proteome</keyword>
<organism evidence="1 2">
    <name type="scientific">Penicillium rubens (strain ATCC 28089 / DSM 1075 / NRRL 1951 / Wisconsin 54-1255)</name>
    <name type="common">Penicillium chrysogenum</name>
    <dbReference type="NCBI Taxonomy" id="500485"/>
    <lineage>
        <taxon>Eukaryota</taxon>
        <taxon>Fungi</taxon>
        <taxon>Dikarya</taxon>
        <taxon>Ascomycota</taxon>
        <taxon>Pezizomycotina</taxon>
        <taxon>Eurotiomycetes</taxon>
        <taxon>Eurotiomycetidae</taxon>
        <taxon>Eurotiales</taxon>
        <taxon>Aspergillaceae</taxon>
        <taxon>Penicillium</taxon>
        <taxon>Penicillium chrysogenum species complex</taxon>
    </lineage>
</organism>
<gene>
    <name evidence="1" type="ORF">Pc22g06600</name>
    <name evidence="1" type="ORF">PCH_Pc22g06600</name>
</gene>
<dbReference type="HOGENOM" id="CLU_035834_0_0_1"/>
<dbReference type="Proteomes" id="UP000000724">
    <property type="component" value="Contig Pc00c22"/>
</dbReference>
<dbReference type="EMBL" id="AM920437">
    <property type="protein sequence ID" value="CAP97948.1"/>
    <property type="molecule type" value="Genomic_DNA"/>
</dbReference>
<proteinExistence type="predicted"/>